<evidence type="ECO:0000256" key="4">
    <source>
        <dbReference type="ARBA" id="ARBA00023163"/>
    </source>
</evidence>
<protein>
    <recommendedName>
        <fullName evidence="6">MBD domain-containing protein</fullName>
    </recommendedName>
</protein>
<keyword evidence="3" id="KW-0238">DNA-binding</keyword>
<dbReference type="GO" id="GO:0005634">
    <property type="term" value="C:nucleus"/>
    <property type="evidence" value="ECO:0007669"/>
    <property type="project" value="UniProtKB-SubCell"/>
</dbReference>
<dbReference type="SUPFAM" id="SSF54171">
    <property type="entry name" value="DNA-binding domain"/>
    <property type="match status" value="1"/>
</dbReference>
<proteinExistence type="predicted"/>
<keyword evidence="4" id="KW-0804">Transcription</keyword>
<dbReference type="InParanoid" id="A0A3Q7JLV3"/>
<dbReference type="STRING" id="4081.A0A3Q7JLV3"/>
<keyword evidence="8" id="KW-1185">Reference proteome</keyword>
<evidence type="ECO:0000256" key="3">
    <source>
        <dbReference type="ARBA" id="ARBA00023125"/>
    </source>
</evidence>
<evidence type="ECO:0000256" key="1">
    <source>
        <dbReference type="ARBA" id="ARBA00004123"/>
    </source>
</evidence>
<evidence type="ECO:0000313" key="7">
    <source>
        <dbReference type="EnsemblPlants" id="Solyc11g042423.1.1"/>
    </source>
</evidence>
<reference evidence="7" key="2">
    <citation type="submission" date="2019-01" db="UniProtKB">
        <authorList>
            <consortium name="EnsemblPlants"/>
        </authorList>
    </citation>
    <scope>IDENTIFICATION</scope>
    <source>
        <strain evidence="7">cv. Heinz 1706</strain>
    </source>
</reference>
<evidence type="ECO:0000256" key="2">
    <source>
        <dbReference type="ARBA" id="ARBA00023015"/>
    </source>
</evidence>
<dbReference type="Pfam" id="PF01429">
    <property type="entry name" value="MBD"/>
    <property type="match status" value="1"/>
</dbReference>
<dbReference type="Proteomes" id="UP000004994">
    <property type="component" value="Chromosome 11"/>
</dbReference>
<dbReference type="AlphaFoldDB" id="A0A3Q7JLV3"/>
<reference evidence="7" key="1">
    <citation type="journal article" date="2012" name="Nature">
        <title>The tomato genome sequence provides insights into fleshy fruit evolution.</title>
        <authorList>
            <consortium name="Tomato Genome Consortium"/>
        </authorList>
    </citation>
    <scope>NUCLEOTIDE SEQUENCE [LARGE SCALE GENOMIC DNA]</scope>
    <source>
        <strain evidence="7">cv. Heinz 1706</strain>
    </source>
</reference>
<keyword evidence="5" id="KW-0539">Nucleus</keyword>
<dbReference type="InterPro" id="IPR001739">
    <property type="entry name" value="Methyl_CpG_DNA-bd"/>
</dbReference>
<evidence type="ECO:0000259" key="6">
    <source>
        <dbReference type="Pfam" id="PF01429"/>
    </source>
</evidence>
<comment type="subcellular location">
    <subcellularLocation>
        <location evidence="1">Nucleus</location>
    </subcellularLocation>
</comment>
<organism evidence="7">
    <name type="scientific">Solanum lycopersicum</name>
    <name type="common">Tomato</name>
    <name type="synonym">Lycopersicon esculentum</name>
    <dbReference type="NCBI Taxonomy" id="4081"/>
    <lineage>
        <taxon>Eukaryota</taxon>
        <taxon>Viridiplantae</taxon>
        <taxon>Streptophyta</taxon>
        <taxon>Embryophyta</taxon>
        <taxon>Tracheophyta</taxon>
        <taxon>Spermatophyta</taxon>
        <taxon>Magnoliopsida</taxon>
        <taxon>eudicotyledons</taxon>
        <taxon>Gunneridae</taxon>
        <taxon>Pentapetalae</taxon>
        <taxon>asterids</taxon>
        <taxon>lamiids</taxon>
        <taxon>Solanales</taxon>
        <taxon>Solanaceae</taxon>
        <taxon>Solanoideae</taxon>
        <taxon>Solaneae</taxon>
        <taxon>Solanum</taxon>
        <taxon>Solanum subgen. Lycopersicon</taxon>
    </lineage>
</organism>
<keyword evidence="2" id="KW-0805">Transcription regulation</keyword>
<evidence type="ECO:0000313" key="8">
    <source>
        <dbReference type="Proteomes" id="UP000004994"/>
    </source>
</evidence>
<feature type="domain" description="MBD" evidence="6">
    <location>
        <begin position="61"/>
        <end position="101"/>
    </location>
</feature>
<sequence length="123" mass="14106">MVNDSLKTLKTSSRLETNPAMGIWAEEFEEIRSTFVEKPFSGNNKPNGYCDETNDIAYDSSGFKRELYLRKDYSVMDAYYLTPSWKKLRSFIVVGTFIYFTSPTIIKDTIPSTALLANSNMRD</sequence>
<evidence type="ECO:0000256" key="5">
    <source>
        <dbReference type="ARBA" id="ARBA00023242"/>
    </source>
</evidence>
<dbReference type="GO" id="GO:0003677">
    <property type="term" value="F:DNA binding"/>
    <property type="evidence" value="ECO:0007669"/>
    <property type="project" value="UniProtKB-KW"/>
</dbReference>
<accession>A0A3Q7JLV3</accession>
<dbReference type="InterPro" id="IPR016177">
    <property type="entry name" value="DNA-bd_dom_sf"/>
</dbReference>
<name>A0A3Q7JLV3_SOLLC</name>
<dbReference type="EnsemblPlants" id="Solyc11g042423.1.1">
    <property type="protein sequence ID" value="Solyc11g042423.1.1"/>
    <property type="gene ID" value="Solyc11g042423.1"/>
</dbReference>
<dbReference type="Gramene" id="Solyc11g042423.1.1">
    <property type="protein sequence ID" value="Solyc11g042423.1.1"/>
    <property type="gene ID" value="Solyc11g042423.1"/>
</dbReference>